<dbReference type="EMBL" id="BDEQ01000001">
    <property type="protein sequence ID" value="GAT91838.1"/>
    <property type="molecule type" value="Genomic_DNA"/>
</dbReference>
<dbReference type="Proteomes" id="UP000078387">
    <property type="component" value="Unassembled WGS sequence"/>
</dbReference>
<dbReference type="VEuPathDB" id="AmoebaDB:KM1_050850"/>
<organism evidence="1 2">
    <name type="scientific">Entamoeba histolytica</name>
    <dbReference type="NCBI Taxonomy" id="5759"/>
    <lineage>
        <taxon>Eukaryota</taxon>
        <taxon>Amoebozoa</taxon>
        <taxon>Evosea</taxon>
        <taxon>Archamoebae</taxon>
        <taxon>Mastigamoebida</taxon>
        <taxon>Entamoebidae</taxon>
        <taxon>Entamoeba</taxon>
    </lineage>
</organism>
<name>A0A5K1VMZ5_ENTHI</name>
<reference evidence="1 2" key="1">
    <citation type="submission" date="2016-05" db="EMBL/GenBank/DDBJ databases">
        <title>First whole genome sequencing of Entamoeba histolytica HM1:IMSS-clone-6.</title>
        <authorList>
            <person name="Mukherjee Avik.K."/>
            <person name="Izumyama S."/>
            <person name="Nakada-Tsukui K."/>
            <person name="Nozaki T."/>
        </authorList>
    </citation>
    <scope>NUCLEOTIDE SEQUENCE [LARGE SCALE GENOMIC DNA]</scope>
    <source>
        <strain evidence="1 2">HM1:IMSS clone 6</strain>
    </source>
</reference>
<dbReference type="AlphaFoldDB" id="A0A5K1VMZ5"/>
<gene>
    <name evidence="1" type="ORF">CL6EHI_045390</name>
</gene>
<sequence length="412" mass="47082">MNKNVFISPRIVLNEGIIYKIIPLKKRKEQIIVITHQAKDEDSMIEGSLENVFIKIIRIGLVHKTKCVVQVLMQNKVIEWVESSLITDFNTILLRMNDLKLTGQYLVASPILPTHNTKKQIQKELSLKQPSPLSLIDRIPNPPLKNSSKNTLYKSCTNGFLSLKTSYSTVKSGIPSGGFAASIPSISASLPNFLTISSDKQKLKLPVQPLNINSSTHPLTNSFMQKPLTGSLPSLFEQNTNCKSIKSSLQFSSSQTTVTKELLDQAFIMGFNLNEISSNPDILHSFIELIGNEFIPIPTSQCSKEEMEIVLNQVKRVIDKKYNGRTDELMNALKFGRTYKKVMNLWDLKYKLIDWKSYFIITINELQSEAFKINKILTEEFNSFLLKFTNWEQWENYNFMSDFNQITSYFNI</sequence>
<comment type="caution">
    <text evidence="1">The sequence shown here is derived from an EMBL/GenBank/DDBJ whole genome shotgun (WGS) entry which is preliminary data.</text>
</comment>
<dbReference type="VEuPathDB" id="AmoebaDB:EHI8A_018510"/>
<evidence type="ECO:0000313" key="1">
    <source>
        <dbReference type="EMBL" id="GAT91838.1"/>
    </source>
</evidence>
<dbReference type="VEuPathDB" id="AmoebaDB:EHI_045390"/>
<proteinExistence type="predicted"/>
<dbReference type="OMA" id="LAPHENG"/>
<dbReference type="VEuPathDB" id="AmoebaDB:EHI5A_039830"/>
<dbReference type="VEuPathDB" id="AmoebaDB:EHI7A_021320"/>
<protein>
    <submittedName>
        <fullName evidence="1">Uncharacterized protein</fullName>
    </submittedName>
</protein>
<evidence type="ECO:0000313" key="2">
    <source>
        <dbReference type="Proteomes" id="UP000078387"/>
    </source>
</evidence>
<accession>A0A5K1VMZ5</accession>